<dbReference type="AlphaFoldDB" id="A0A6M8HTC5"/>
<sequence length="311" mass="34826">MTGALASILSVELDRPAPEAVQALVDEILRSSGPVAAILFYGSCRRSDDPSGLFDLYVLHDGHRRFHRRIVPAILNRLLPPNVVLVRTRLGDHQVRAKVAILSRGQFARRMRPASIDTTLWARFCQPVSLVHVADAPTRSWVEATLADAARTAASWAVRFGPDRGTPAQFWQVLFARTYGAELRPERTNRGGLIYETNAAWFDRVLVQSLHDLGLDASDHEGRLCPAMKRPLGLELDWAIRRVLGRSLNLLRLIKAAFTFENGADYIVWKIGRHTGRTLDLSPWQRRHPLLSAPQLLWRLRRGTGSVGSSV</sequence>
<name>A0A6M8HTC5_9PROT</name>
<evidence type="ECO:0000313" key="1">
    <source>
        <dbReference type="EMBL" id="QKE91784.1"/>
    </source>
</evidence>
<organism evidence="1 2">
    <name type="scientific">Lichenicola cladoniae</name>
    <dbReference type="NCBI Taxonomy" id="1484109"/>
    <lineage>
        <taxon>Bacteria</taxon>
        <taxon>Pseudomonadati</taxon>
        <taxon>Pseudomonadota</taxon>
        <taxon>Alphaproteobacteria</taxon>
        <taxon>Acetobacterales</taxon>
        <taxon>Acetobacteraceae</taxon>
        <taxon>Lichenicola</taxon>
    </lineage>
</organism>
<protein>
    <submittedName>
        <fullName evidence="1">Uncharacterized protein</fullName>
    </submittedName>
</protein>
<evidence type="ECO:0000313" key="2">
    <source>
        <dbReference type="Proteomes" id="UP000500767"/>
    </source>
</evidence>
<dbReference type="EMBL" id="CP053708">
    <property type="protein sequence ID" value="QKE91784.1"/>
    <property type="molecule type" value="Genomic_DNA"/>
</dbReference>
<gene>
    <name evidence="1" type="ORF">HN018_18635</name>
</gene>
<dbReference type="KEGG" id="lck:HN018_18635"/>
<dbReference type="RefSeq" id="WP_171835120.1">
    <property type="nucleotide sequence ID" value="NZ_CP053708.1"/>
</dbReference>
<accession>A0A6M8HTC5</accession>
<dbReference type="Proteomes" id="UP000500767">
    <property type="component" value="Chromosome"/>
</dbReference>
<keyword evidence="2" id="KW-1185">Reference proteome</keyword>
<reference evidence="1 2" key="1">
    <citation type="journal article" date="2014" name="World J. Microbiol. Biotechnol.">
        <title>Biodiversity and physiological characteristics of Antarctic and Arctic lichens-associated bacteria.</title>
        <authorList>
            <person name="Lee Y.M."/>
            <person name="Kim E.H."/>
            <person name="Lee H.K."/>
            <person name="Hong S.G."/>
        </authorList>
    </citation>
    <scope>NUCLEOTIDE SEQUENCE [LARGE SCALE GENOMIC DNA]</scope>
    <source>
        <strain evidence="1 2">PAMC 26569</strain>
    </source>
</reference>
<proteinExistence type="predicted"/>